<dbReference type="PANTHER" id="PTHR30069:SF42">
    <property type="entry name" value="FERRIC AEROBACTIN RECEPTOR"/>
    <property type="match status" value="1"/>
</dbReference>
<feature type="domain" description="TonB-dependent receptor plug" evidence="11">
    <location>
        <begin position="142"/>
        <end position="245"/>
    </location>
</feature>
<keyword evidence="14" id="KW-1185">Reference proteome</keyword>
<sequence length="814" mass="89926">MSQSVLAQVIQVTSVEVKTTASGSELIIQTANGSKPQVLTSSSQNTLIVDIPNTQLNLSNRNTYQIINPSAGIGEVTATNLTPNSIQIRITGTNGLPRIQLAPSDSPSETLRERPGLVFSLQPKEQEIEITVTATRTEEALINVPRSVTVITREQIQEQAAANRNVIDILANSVPGFGSPTNRVNTLGQTLRGREISVLIDGVPQNSNFNPLFTELTSIDPSAIERIEVIRGTNAIYGGKATGGTINIITRQSSEDRLSSEIEVGGNISLTNLEDSFGGFLKYGISGKEGKFDYTASLSLDKTGSFFDAEGDRISQYTGPEDSLSLNGLVKFGVDLDNNQRLQFTLNHFDQTRDTKFIPDPEIDNIPGIQKARAIRLPEGTRVIGVDNFNFTKNTLASLTYTNEDLFGSEVQAQVYYRDNSFGGGFPQDGRDFFGFIFSSPGESQQFGTRLQINTPLSKADTISLLWGVDYNRETSSQKFNLFDPVEFDNSGGLIYRKFGERTFTPEYKFNDLGLFAQLQWDISEQFQLSGGLRHVRLGLDVEDYITFDDRQVTGGKKNFSDTVFNAALVYKPSEEVSLFANFSQGFSVPDIGQVLRRPPDGFVNVTDSFSLTEPQKVDNYEIGIKGQWSNFQASLSAFYNYSDLGADFAVVDNLLETIRAPQKVYGVEAAVDVQPSPKWKLGGTLTWLEGENDPENTGNFVALNSITIPPLKLTGYIENQTTPGWRNRLQFLLSGNRERAFNDEVDSAPIDSFFTVDYLSTIKVGRGELQIGVQNLFNSQYFPVYSQYFAPFFDSSNYAGRGRSLSVGYKLTW</sequence>
<dbReference type="Gene3D" id="2.170.130.10">
    <property type="entry name" value="TonB-dependent receptor, plug domain"/>
    <property type="match status" value="1"/>
</dbReference>
<comment type="similarity">
    <text evidence="8 9">Belongs to the TonB-dependent receptor family.</text>
</comment>
<reference evidence="13 14" key="2">
    <citation type="submission" date="2018-03" db="EMBL/GenBank/DDBJ databases">
        <title>The ancient ancestry and fast evolution of plastids.</title>
        <authorList>
            <person name="Moore K.R."/>
            <person name="Magnabosco C."/>
            <person name="Momper L."/>
            <person name="Gold D.A."/>
            <person name="Bosak T."/>
            <person name="Fournier G.P."/>
        </authorList>
    </citation>
    <scope>NUCLEOTIDE SEQUENCE [LARGE SCALE GENOMIC DNA]</scope>
    <source>
        <strain evidence="13 14">CCAP 1448/3</strain>
    </source>
</reference>
<dbReference type="Proteomes" id="UP000238762">
    <property type="component" value="Unassembled WGS sequence"/>
</dbReference>
<organism evidence="13 14">
    <name type="scientific">Merismopedia glauca CCAP 1448/3</name>
    <dbReference type="NCBI Taxonomy" id="1296344"/>
    <lineage>
        <taxon>Bacteria</taxon>
        <taxon>Bacillati</taxon>
        <taxon>Cyanobacteriota</taxon>
        <taxon>Cyanophyceae</taxon>
        <taxon>Synechococcales</taxon>
        <taxon>Merismopediaceae</taxon>
        <taxon>Merismopedia</taxon>
    </lineage>
</organism>
<keyword evidence="2 8" id="KW-0813">Transport</keyword>
<accession>A0A2T1BZF6</accession>
<dbReference type="Gene3D" id="2.40.170.20">
    <property type="entry name" value="TonB-dependent receptor, beta-barrel domain"/>
    <property type="match status" value="1"/>
</dbReference>
<evidence type="ECO:0000256" key="6">
    <source>
        <dbReference type="ARBA" id="ARBA00023136"/>
    </source>
</evidence>
<dbReference type="GO" id="GO:0009279">
    <property type="term" value="C:cell outer membrane"/>
    <property type="evidence" value="ECO:0007669"/>
    <property type="project" value="UniProtKB-SubCell"/>
</dbReference>
<dbReference type="AlphaFoldDB" id="A0A2T1BZF6"/>
<keyword evidence="7 8" id="KW-0998">Cell outer membrane</keyword>
<evidence type="ECO:0000256" key="8">
    <source>
        <dbReference type="PROSITE-ProRule" id="PRU01360"/>
    </source>
</evidence>
<gene>
    <name evidence="13" type="ORF">C7B64_18655</name>
</gene>
<evidence type="ECO:0000259" key="10">
    <source>
        <dbReference type="Pfam" id="PF00593"/>
    </source>
</evidence>
<feature type="domain" description="AMIN" evidence="12">
    <location>
        <begin position="15"/>
        <end position="102"/>
    </location>
</feature>
<evidence type="ECO:0000256" key="4">
    <source>
        <dbReference type="ARBA" id="ARBA00022692"/>
    </source>
</evidence>
<keyword evidence="4 8" id="KW-0812">Transmembrane</keyword>
<keyword evidence="13" id="KW-0675">Receptor</keyword>
<dbReference type="InterPro" id="IPR039426">
    <property type="entry name" value="TonB-dep_rcpt-like"/>
</dbReference>
<evidence type="ECO:0000256" key="1">
    <source>
        <dbReference type="ARBA" id="ARBA00004571"/>
    </source>
</evidence>
<evidence type="ECO:0000313" key="13">
    <source>
        <dbReference type="EMBL" id="PSB01381.1"/>
    </source>
</evidence>
<keyword evidence="5 9" id="KW-0798">TonB box</keyword>
<evidence type="ECO:0000256" key="2">
    <source>
        <dbReference type="ARBA" id="ARBA00022448"/>
    </source>
</evidence>
<dbReference type="InterPro" id="IPR000531">
    <property type="entry name" value="Beta-barrel_TonB"/>
</dbReference>
<keyword evidence="6 8" id="KW-0472">Membrane</keyword>
<dbReference type="CDD" id="cd01347">
    <property type="entry name" value="ligand_gated_channel"/>
    <property type="match status" value="1"/>
</dbReference>
<keyword evidence="3 8" id="KW-1134">Transmembrane beta strand</keyword>
<evidence type="ECO:0000259" key="12">
    <source>
        <dbReference type="Pfam" id="PF11741"/>
    </source>
</evidence>
<dbReference type="InterPro" id="IPR037066">
    <property type="entry name" value="Plug_dom_sf"/>
</dbReference>
<dbReference type="Pfam" id="PF00593">
    <property type="entry name" value="TonB_dep_Rec_b-barrel"/>
    <property type="match status" value="1"/>
</dbReference>
<evidence type="ECO:0000256" key="9">
    <source>
        <dbReference type="RuleBase" id="RU003357"/>
    </source>
</evidence>
<evidence type="ECO:0000256" key="5">
    <source>
        <dbReference type="ARBA" id="ARBA00023077"/>
    </source>
</evidence>
<evidence type="ECO:0000313" key="14">
    <source>
        <dbReference type="Proteomes" id="UP000238762"/>
    </source>
</evidence>
<evidence type="ECO:0000256" key="7">
    <source>
        <dbReference type="ARBA" id="ARBA00023237"/>
    </source>
</evidence>
<evidence type="ECO:0000256" key="3">
    <source>
        <dbReference type="ARBA" id="ARBA00022452"/>
    </source>
</evidence>
<dbReference type="InterPro" id="IPR036942">
    <property type="entry name" value="Beta-barrel_TonB_sf"/>
</dbReference>
<proteinExistence type="inferred from homology"/>
<dbReference type="Pfam" id="PF11741">
    <property type="entry name" value="AMIN"/>
    <property type="match status" value="1"/>
</dbReference>
<dbReference type="GO" id="GO:0015344">
    <property type="term" value="F:siderophore uptake transmembrane transporter activity"/>
    <property type="evidence" value="ECO:0007669"/>
    <property type="project" value="TreeGrafter"/>
</dbReference>
<dbReference type="Pfam" id="PF07715">
    <property type="entry name" value="Plug"/>
    <property type="match status" value="1"/>
</dbReference>
<evidence type="ECO:0000259" key="11">
    <source>
        <dbReference type="Pfam" id="PF07715"/>
    </source>
</evidence>
<comment type="caution">
    <text evidence="13">The sequence shown here is derived from an EMBL/GenBank/DDBJ whole genome shotgun (WGS) entry which is preliminary data.</text>
</comment>
<dbReference type="EMBL" id="PVWJ01000111">
    <property type="protein sequence ID" value="PSB01381.1"/>
    <property type="molecule type" value="Genomic_DNA"/>
</dbReference>
<dbReference type="PANTHER" id="PTHR30069">
    <property type="entry name" value="TONB-DEPENDENT OUTER MEMBRANE RECEPTOR"/>
    <property type="match status" value="1"/>
</dbReference>
<dbReference type="OrthoDB" id="473897at2"/>
<reference evidence="13 14" key="1">
    <citation type="submission" date="2018-02" db="EMBL/GenBank/DDBJ databases">
        <authorList>
            <person name="Cohen D.B."/>
            <person name="Kent A.D."/>
        </authorList>
    </citation>
    <scope>NUCLEOTIDE SEQUENCE [LARGE SCALE GENOMIC DNA]</scope>
    <source>
        <strain evidence="13 14">CCAP 1448/3</strain>
    </source>
</reference>
<feature type="domain" description="TonB-dependent receptor-like beta-barrel" evidence="10">
    <location>
        <begin position="336"/>
        <end position="777"/>
    </location>
</feature>
<comment type="subcellular location">
    <subcellularLocation>
        <location evidence="1 8">Cell outer membrane</location>
        <topology evidence="1 8">Multi-pass membrane protein</topology>
    </subcellularLocation>
</comment>
<protein>
    <submittedName>
        <fullName evidence="13">TonB-dependent siderophore receptor</fullName>
    </submittedName>
</protein>
<dbReference type="PROSITE" id="PS52016">
    <property type="entry name" value="TONB_DEPENDENT_REC_3"/>
    <property type="match status" value="1"/>
</dbReference>
<name>A0A2T1BZF6_9CYAN</name>
<dbReference type="InterPro" id="IPR021731">
    <property type="entry name" value="AMIN_dom"/>
</dbReference>
<dbReference type="InterPro" id="IPR012910">
    <property type="entry name" value="Plug_dom"/>
</dbReference>
<dbReference type="SUPFAM" id="SSF56935">
    <property type="entry name" value="Porins"/>
    <property type="match status" value="1"/>
</dbReference>
<dbReference type="GO" id="GO:0044718">
    <property type="term" value="P:siderophore transmembrane transport"/>
    <property type="evidence" value="ECO:0007669"/>
    <property type="project" value="TreeGrafter"/>
</dbReference>